<dbReference type="PROSITE" id="PS51318">
    <property type="entry name" value="TAT"/>
    <property type="match status" value="1"/>
</dbReference>
<dbReference type="Pfam" id="PF05787">
    <property type="entry name" value="PhoX"/>
    <property type="match status" value="1"/>
</dbReference>
<proteinExistence type="predicted"/>
<dbReference type="InterPro" id="IPR008557">
    <property type="entry name" value="PhoX"/>
</dbReference>
<gene>
    <name evidence="1" type="ORF">KUH32_00545</name>
</gene>
<reference evidence="1" key="1">
    <citation type="submission" date="2021-06" db="EMBL/GenBank/DDBJ databases">
        <title>Thalassococcus sp. CAU 1522 isolated from sea sand, Republic of Korea.</title>
        <authorList>
            <person name="Kim W."/>
        </authorList>
    </citation>
    <scope>NUCLEOTIDE SEQUENCE</scope>
    <source>
        <strain evidence="1">CAU 1522</strain>
    </source>
</reference>
<accession>A0ABS6N2J9</accession>
<sequence length="632" mass="68243">MKDVDTTKLSADEWDELNFPRPEANDFDAVVERAISRRGFMGGILAFGSGAAVMGTGLLSGSSAQAMNAANRFPFTPIDIATDFDVHVPEGYRWQVLARWGDPLFSDADGYDVAEGGPVAGSDRVFGENTDGMEVFSFRGHQLIAVNHEYANRDVNLPAAQDGTPANADDVRKLQNLQGVTVMEVREGDAGWEVVKDSPFNRRIHHNTPMTIVGPAAGHDLLKTEADPTGTASLGTMNNCGSGMTPWGTYLTCEENFNGYFGATAEPEVTAQVSDGFSRYGIGADGWGYDYHKWDARFDTAKNPNEPHRAGWVVEIDPTKPDSTPVKHTGLGRFKHENAEVVLAPDGRVVVYMGDDERGEFVYKFVSNGTYTPGGSTEGLLDDGTLFAAKFNDDGTGEWLALTPETTGMANLAEVLIFARKAGSAVGATTMDRPEWIRANPRAVEAYCCLTNNRNRGVKPNAGGDETPVNGPNPRETNNYGQIVRWRPHDDDHAADTFDWDLYVMAGNPNVYDNVYGGSENITQGNLFNSPDGMGFDSTGLVWIQTDGDDSNEGEFEGMGNNQMLVGDPVTGEIARFMTGPNGSEVTGLAWSSDRRTMFVGIQHPGGSWPDGTGLPRSAIITVTREDGGLVG</sequence>
<dbReference type="PANTHER" id="PTHR35399">
    <property type="entry name" value="SLR8030 PROTEIN"/>
    <property type="match status" value="1"/>
</dbReference>
<name>A0ABS6N2J9_9RHOB</name>
<dbReference type="PANTHER" id="PTHR35399:SF2">
    <property type="entry name" value="DUF839 DOMAIN-CONTAINING PROTEIN"/>
    <property type="match status" value="1"/>
</dbReference>
<keyword evidence="2" id="KW-1185">Reference proteome</keyword>
<evidence type="ECO:0000313" key="2">
    <source>
        <dbReference type="Proteomes" id="UP001166293"/>
    </source>
</evidence>
<comment type="caution">
    <text evidence="1">The sequence shown here is derived from an EMBL/GenBank/DDBJ whole genome shotgun (WGS) entry which is preliminary data.</text>
</comment>
<evidence type="ECO:0000313" key="1">
    <source>
        <dbReference type="EMBL" id="MBV2358249.1"/>
    </source>
</evidence>
<dbReference type="RefSeq" id="WP_217776127.1">
    <property type="nucleotide sequence ID" value="NZ_JAHRWL010000001.1"/>
</dbReference>
<organism evidence="1 2">
    <name type="scientific">Thalassococcus arenae</name>
    <dbReference type="NCBI Taxonomy" id="2851652"/>
    <lineage>
        <taxon>Bacteria</taxon>
        <taxon>Pseudomonadati</taxon>
        <taxon>Pseudomonadota</taxon>
        <taxon>Alphaproteobacteria</taxon>
        <taxon>Rhodobacterales</taxon>
        <taxon>Roseobacteraceae</taxon>
        <taxon>Thalassococcus</taxon>
    </lineage>
</organism>
<protein>
    <submittedName>
        <fullName evidence="1">PhoX family phosphatase</fullName>
    </submittedName>
</protein>
<dbReference type="InterPro" id="IPR006311">
    <property type="entry name" value="TAT_signal"/>
</dbReference>
<dbReference type="EMBL" id="JAHRWL010000001">
    <property type="protein sequence ID" value="MBV2358249.1"/>
    <property type="molecule type" value="Genomic_DNA"/>
</dbReference>
<dbReference type="Proteomes" id="UP001166293">
    <property type="component" value="Unassembled WGS sequence"/>
</dbReference>